<feature type="region of interest" description="Disordered" evidence="1">
    <location>
        <begin position="1"/>
        <end position="21"/>
    </location>
</feature>
<dbReference type="Proteomes" id="UP001066276">
    <property type="component" value="Chromosome 6"/>
</dbReference>
<name>A0AAV7QF13_PLEWA</name>
<gene>
    <name evidence="2" type="ORF">NDU88_005538</name>
</gene>
<evidence type="ECO:0000256" key="1">
    <source>
        <dbReference type="SAM" id="MobiDB-lite"/>
    </source>
</evidence>
<dbReference type="EMBL" id="JANPWB010000010">
    <property type="protein sequence ID" value="KAJ1139161.1"/>
    <property type="molecule type" value="Genomic_DNA"/>
</dbReference>
<comment type="caution">
    <text evidence="2">The sequence shown here is derived from an EMBL/GenBank/DDBJ whole genome shotgun (WGS) entry which is preliminary data.</text>
</comment>
<keyword evidence="3" id="KW-1185">Reference proteome</keyword>
<evidence type="ECO:0000313" key="2">
    <source>
        <dbReference type="EMBL" id="KAJ1139161.1"/>
    </source>
</evidence>
<sequence length="102" mass="11231">MRGLTRCAEPRPRVRSRTGGMHGCSGGWERLYPQRPYLPAPRDVCCANQPEPTSGRSELDLGLARTVPSNPGDRAYGHPDRLDKQEGTLSTGHAVQRPTHPM</sequence>
<evidence type="ECO:0000313" key="3">
    <source>
        <dbReference type="Proteomes" id="UP001066276"/>
    </source>
</evidence>
<accession>A0AAV7QF13</accession>
<protein>
    <submittedName>
        <fullName evidence="2">Uncharacterized protein</fullName>
    </submittedName>
</protein>
<feature type="region of interest" description="Disordered" evidence="1">
    <location>
        <begin position="68"/>
        <end position="102"/>
    </location>
</feature>
<reference evidence="2" key="1">
    <citation type="journal article" date="2022" name="bioRxiv">
        <title>Sequencing and chromosome-scale assembly of the giantPleurodeles waltlgenome.</title>
        <authorList>
            <person name="Brown T."/>
            <person name="Elewa A."/>
            <person name="Iarovenko S."/>
            <person name="Subramanian E."/>
            <person name="Araus A.J."/>
            <person name="Petzold A."/>
            <person name="Susuki M."/>
            <person name="Suzuki K.-i.T."/>
            <person name="Hayashi T."/>
            <person name="Toyoda A."/>
            <person name="Oliveira C."/>
            <person name="Osipova E."/>
            <person name="Leigh N.D."/>
            <person name="Simon A."/>
            <person name="Yun M.H."/>
        </authorList>
    </citation>
    <scope>NUCLEOTIDE SEQUENCE</scope>
    <source>
        <strain evidence="2">20211129_DDA</strain>
        <tissue evidence="2">Liver</tissue>
    </source>
</reference>
<feature type="compositionally biased region" description="Basic and acidic residues" evidence="1">
    <location>
        <begin position="75"/>
        <end position="86"/>
    </location>
</feature>
<dbReference type="AlphaFoldDB" id="A0AAV7QF13"/>
<proteinExistence type="predicted"/>
<organism evidence="2 3">
    <name type="scientific">Pleurodeles waltl</name>
    <name type="common">Iberian ribbed newt</name>
    <dbReference type="NCBI Taxonomy" id="8319"/>
    <lineage>
        <taxon>Eukaryota</taxon>
        <taxon>Metazoa</taxon>
        <taxon>Chordata</taxon>
        <taxon>Craniata</taxon>
        <taxon>Vertebrata</taxon>
        <taxon>Euteleostomi</taxon>
        <taxon>Amphibia</taxon>
        <taxon>Batrachia</taxon>
        <taxon>Caudata</taxon>
        <taxon>Salamandroidea</taxon>
        <taxon>Salamandridae</taxon>
        <taxon>Pleurodelinae</taxon>
        <taxon>Pleurodeles</taxon>
    </lineage>
</organism>